<evidence type="ECO:0000313" key="2">
    <source>
        <dbReference type="EMBL" id="GFN95457.1"/>
    </source>
</evidence>
<organism evidence="2 3">
    <name type="scientific">Plakobranchus ocellatus</name>
    <dbReference type="NCBI Taxonomy" id="259542"/>
    <lineage>
        <taxon>Eukaryota</taxon>
        <taxon>Metazoa</taxon>
        <taxon>Spiralia</taxon>
        <taxon>Lophotrochozoa</taxon>
        <taxon>Mollusca</taxon>
        <taxon>Gastropoda</taxon>
        <taxon>Heterobranchia</taxon>
        <taxon>Euthyneura</taxon>
        <taxon>Panpulmonata</taxon>
        <taxon>Sacoglossa</taxon>
        <taxon>Placobranchoidea</taxon>
        <taxon>Plakobranchidae</taxon>
        <taxon>Plakobranchus</taxon>
    </lineage>
</organism>
<dbReference type="GO" id="GO:0005337">
    <property type="term" value="F:nucleoside transmembrane transporter activity"/>
    <property type="evidence" value="ECO:0007669"/>
    <property type="project" value="InterPro"/>
</dbReference>
<evidence type="ECO:0000313" key="3">
    <source>
        <dbReference type="Proteomes" id="UP000735302"/>
    </source>
</evidence>
<dbReference type="GO" id="GO:0005886">
    <property type="term" value="C:plasma membrane"/>
    <property type="evidence" value="ECO:0007669"/>
    <property type="project" value="TreeGrafter"/>
</dbReference>
<evidence type="ECO:0000256" key="1">
    <source>
        <dbReference type="SAM" id="Phobius"/>
    </source>
</evidence>
<dbReference type="PANTHER" id="PTHR10590:SF4">
    <property type="entry name" value="SOLUTE CARRIER FAMILY 28 MEMBER 3"/>
    <property type="match status" value="1"/>
</dbReference>
<feature type="transmembrane region" description="Helical" evidence="1">
    <location>
        <begin position="20"/>
        <end position="47"/>
    </location>
</feature>
<dbReference type="PANTHER" id="PTHR10590">
    <property type="entry name" value="SODIUM/NUCLEOSIDE COTRANSPORTER"/>
    <property type="match status" value="1"/>
</dbReference>
<reference evidence="2 3" key="1">
    <citation type="journal article" date="2021" name="Elife">
        <title>Chloroplast acquisition without the gene transfer in kleptoplastic sea slugs, Plakobranchus ocellatus.</title>
        <authorList>
            <person name="Maeda T."/>
            <person name="Takahashi S."/>
            <person name="Yoshida T."/>
            <person name="Shimamura S."/>
            <person name="Takaki Y."/>
            <person name="Nagai Y."/>
            <person name="Toyoda A."/>
            <person name="Suzuki Y."/>
            <person name="Arimoto A."/>
            <person name="Ishii H."/>
            <person name="Satoh N."/>
            <person name="Nishiyama T."/>
            <person name="Hasebe M."/>
            <person name="Maruyama T."/>
            <person name="Minagawa J."/>
            <person name="Obokata J."/>
            <person name="Shigenobu S."/>
        </authorList>
    </citation>
    <scope>NUCLEOTIDE SEQUENCE [LARGE SCALE GENOMIC DNA]</scope>
</reference>
<keyword evidence="3" id="KW-1185">Reference proteome</keyword>
<accession>A0AAV3ZLK2</accession>
<comment type="caution">
    <text evidence="2">The sequence shown here is derived from an EMBL/GenBank/DDBJ whole genome shotgun (WGS) entry which is preliminary data.</text>
</comment>
<proteinExistence type="predicted"/>
<keyword evidence="1" id="KW-1133">Transmembrane helix</keyword>
<keyword evidence="1" id="KW-0472">Membrane</keyword>
<dbReference type="InterPro" id="IPR008276">
    <property type="entry name" value="C_nuclsd_transpt"/>
</dbReference>
<gene>
    <name evidence="2" type="ORF">PoB_002196300</name>
</gene>
<keyword evidence="1" id="KW-0812">Transmembrane</keyword>
<dbReference type="Proteomes" id="UP000735302">
    <property type="component" value="Unassembled WGS sequence"/>
</dbReference>
<dbReference type="EMBL" id="BLXT01002512">
    <property type="protein sequence ID" value="GFN95457.1"/>
    <property type="molecule type" value="Genomic_DNA"/>
</dbReference>
<name>A0AAV3ZLK2_9GAST</name>
<protein>
    <submittedName>
        <fullName evidence="2">Sodium/nucleoside cotransporter</fullName>
    </submittedName>
</protein>
<feature type="transmembrane region" description="Helical" evidence="1">
    <location>
        <begin position="54"/>
        <end position="73"/>
    </location>
</feature>
<dbReference type="GO" id="GO:0015293">
    <property type="term" value="F:symporter activity"/>
    <property type="evidence" value="ECO:0007669"/>
    <property type="project" value="TreeGrafter"/>
</dbReference>
<sequence>MLLPLQAEATLVIRPYLATLSLSEFCAIMTCGYASVSGGIIGTLISLGAPSNHLVTAAVISAPAALAIAKIIMPEITKVDFSDQTSLSLKGMSR</sequence>
<dbReference type="AlphaFoldDB" id="A0AAV3ZLK2"/>